<evidence type="ECO:0000259" key="4">
    <source>
        <dbReference type="SMART" id="SM01116"/>
    </source>
</evidence>
<dbReference type="OrthoDB" id="10019422at2759"/>
<feature type="domain" description="Cyanate lyase C-terminal" evidence="4">
    <location>
        <begin position="86"/>
        <end position="158"/>
    </location>
</feature>
<feature type="active site" evidence="3">
    <location>
        <position position="99"/>
    </location>
</feature>
<dbReference type="PIRSF" id="PIRSF001263">
    <property type="entry name" value="Cyanate_hydratas"/>
    <property type="match status" value="1"/>
</dbReference>
<evidence type="ECO:0000256" key="2">
    <source>
        <dbReference type="ARBA" id="ARBA00023239"/>
    </source>
</evidence>
<evidence type="ECO:0000313" key="5">
    <source>
        <dbReference type="EMBL" id="CCG81385.1"/>
    </source>
</evidence>
<feature type="active site" evidence="3">
    <location>
        <position position="125"/>
    </location>
</feature>
<organism evidence="5 6">
    <name type="scientific">Taphrina deformans (strain PYCC 5710 / ATCC 11124 / CBS 356.35 / IMI 108563 / JCM 9778 / NBRC 8474)</name>
    <name type="common">Peach leaf curl fungus</name>
    <name type="synonym">Lalaria deformans</name>
    <dbReference type="NCBI Taxonomy" id="1097556"/>
    <lineage>
        <taxon>Eukaryota</taxon>
        <taxon>Fungi</taxon>
        <taxon>Dikarya</taxon>
        <taxon>Ascomycota</taxon>
        <taxon>Taphrinomycotina</taxon>
        <taxon>Taphrinomycetes</taxon>
        <taxon>Taphrinales</taxon>
        <taxon>Taphrinaceae</taxon>
        <taxon>Taphrina</taxon>
    </lineage>
</organism>
<dbReference type="GO" id="GO:0003677">
    <property type="term" value="F:DNA binding"/>
    <property type="evidence" value="ECO:0007669"/>
    <property type="project" value="InterPro"/>
</dbReference>
<evidence type="ECO:0000313" key="6">
    <source>
        <dbReference type="Proteomes" id="UP000013776"/>
    </source>
</evidence>
<dbReference type="SUPFAM" id="SSF55234">
    <property type="entry name" value="Cyanase C-terminal domain"/>
    <property type="match status" value="1"/>
</dbReference>
<dbReference type="Proteomes" id="UP000013776">
    <property type="component" value="Unassembled WGS sequence"/>
</dbReference>
<dbReference type="STRING" id="1097556.R4X7K7"/>
<comment type="caution">
    <text evidence="5">The sequence shown here is derived from an EMBL/GenBank/DDBJ whole genome shotgun (WGS) entry which is preliminary data.</text>
</comment>
<dbReference type="CDD" id="cd00559">
    <property type="entry name" value="Cyanase_C"/>
    <property type="match status" value="1"/>
</dbReference>
<proteinExistence type="inferred from homology"/>
<dbReference type="PRINTS" id="PR01693">
    <property type="entry name" value="CYANASE"/>
</dbReference>
<dbReference type="Gene3D" id="1.10.260.40">
    <property type="entry name" value="lambda repressor-like DNA-binding domains"/>
    <property type="match status" value="1"/>
</dbReference>
<dbReference type="VEuPathDB" id="FungiDB:TAPDE_001090"/>
<dbReference type="Pfam" id="PF02560">
    <property type="entry name" value="Cyanate_lyase"/>
    <property type="match status" value="1"/>
</dbReference>
<dbReference type="NCBIfam" id="TIGR00673">
    <property type="entry name" value="cynS"/>
    <property type="match status" value="1"/>
</dbReference>
<keyword evidence="2 3" id="KW-0456">Lyase</keyword>
<name>R4X7K7_TAPDE</name>
<dbReference type="Gene3D" id="3.30.1160.10">
    <property type="entry name" value="Cyanate lyase, C-terminal domain"/>
    <property type="match status" value="1"/>
</dbReference>
<dbReference type="GO" id="GO:0008824">
    <property type="term" value="F:cyanate hydratase activity"/>
    <property type="evidence" value="ECO:0007669"/>
    <property type="project" value="UniProtKB-UniRule"/>
</dbReference>
<dbReference type="PANTHER" id="PTHR34186:SF2">
    <property type="entry name" value="CYANATE HYDRATASE"/>
    <property type="match status" value="1"/>
</dbReference>
<protein>
    <recommendedName>
        <fullName evidence="3">Cyanate hydratase</fullName>
        <shortName evidence="3">Cyanase</shortName>
        <ecNumber evidence="3">4.2.1.104</ecNumber>
    </recommendedName>
    <alternativeName>
        <fullName evidence="3">Cyanate hydrolase</fullName>
    </alternativeName>
    <alternativeName>
        <fullName evidence="3">Cyanate lyase</fullName>
    </alternativeName>
</protein>
<dbReference type="EC" id="4.2.1.104" evidence="3"/>
<comment type="similarity">
    <text evidence="3">Belongs to the cyanase family.</text>
</comment>
<comment type="catalytic activity">
    <reaction evidence="3">
        <text>cyanate + hydrogencarbonate + 3 H(+) = NH4(+) + 2 CO2</text>
        <dbReference type="Rhea" id="RHEA:11120"/>
        <dbReference type="ChEBI" id="CHEBI:15378"/>
        <dbReference type="ChEBI" id="CHEBI:16526"/>
        <dbReference type="ChEBI" id="CHEBI:17544"/>
        <dbReference type="ChEBI" id="CHEBI:28938"/>
        <dbReference type="ChEBI" id="CHEBI:29195"/>
        <dbReference type="EC" id="4.2.1.104"/>
    </reaction>
</comment>
<dbReference type="InterPro" id="IPR008076">
    <property type="entry name" value="Cyanase"/>
</dbReference>
<keyword evidence="6" id="KW-1185">Reference proteome</keyword>
<gene>
    <name evidence="3" type="primary">cyn1</name>
    <name evidence="5" type="ORF">TAPDE_001090</name>
</gene>
<comment type="function">
    <text evidence="1 3">Catalyzes the reaction of cyanate with bicarbonate to produce ammonia and carbon dioxide.</text>
</comment>
<evidence type="ECO:0000256" key="3">
    <source>
        <dbReference type="HAMAP-Rule" id="MF_03139"/>
    </source>
</evidence>
<dbReference type="HAMAP" id="MF_00535">
    <property type="entry name" value="Cyanate_hydrat"/>
    <property type="match status" value="1"/>
</dbReference>
<dbReference type="InterPro" id="IPR010982">
    <property type="entry name" value="Lambda_DNA-bd_dom_sf"/>
</dbReference>
<dbReference type="AlphaFoldDB" id="R4X7K7"/>
<sequence length="158" mass="17929">MSVDRALLNRLPTISERLFAQKAAKKLSFETIGEKLGRNEIWVASLFYGQAKPEDKDIGVLAQLLDIPESELELAMGESFFPDKCKLIDLPPRDPLLYRLYEIVASFGYAYKAIIHEKFGDGIMSAIAFDSKIEKVEVDGAPWVQIVLRGKFLPYKRF</sequence>
<dbReference type="eggNOG" id="ENOG502S3I5">
    <property type="taxonomic scope" value="Eukaryota"/>
</dbReference>
<dbReference type="SUPFAM" id="SSF47413">
    <property type="entry name" value="lambda repressor-like DNA-binding domains"/>
    <property type="match status" value="1"/>
</dbReference>
<accession>R4X7K7</accession>
<evidence type="ECO:0000256" key="1">
    <source>
        <dbReference type="ARBA" id="ARBA00003561"/>
    </source>
</evidence>
<reference evidence="5 6" key="1">
    <citation type="journal article" date="2013" name="MBio">
        <title>Genome sequencing of the plant pathogen Taphrina deformans, the causal agent of peach leaf curl.</title>
        <authorList>
            <person name="Cisse O.H."/>
            <person name="Almeida J.M.G.C.F."/>
            <person name="Fonseca A."/>
            <person name="Kumar A.A."/>
            <person name="Salojaervi J."/>
            <person name="Overmyer K."/>
            <person name="Hauser P.M."/>
            <person name="Pagni M."/>
        </authorList>
    </citation>
    <scope>NUCLEOTIDE SEQUENCE [LARGE SCALE GENOMIC DNA]</scope>
    <source>
        <strain evidence="6">PYCC 5710 / ATCC 11124 / CBS 356.35 / IMI 108563 / JCM 9778 / NBRC 8474</strain>
    </source>
</reference>
<dbReference type="InterPro" id="IPR003712">
    <property type="entry name" value="Cyanate_lyase_C"/>
</dbReference>
<dbReference type="EMBL" id="CAHR02000037">
    <property type="protein sequence ID" value="CCG81385.1"/>
    <property type="molecule type" value="Genomic_DNA"/>
</dbReference>
<dbReference type="PANTHER" id="PTHR34186">
    <property type="entry name" value="CYANATE HYDRATASE"/>
    <property type="match status" value="1"/>
</dbReference>
<dbReference type="InterPro" id="IPR036581">
    <property type="entry name" value="Cyanate_lyase_C_sf"/>
</dbReference>
<dbReference type="SMART" id="SM01116">
    <property type="entry name" value="Cyanate_lyase"/>
    <property type="match status" value="1"/>
</dbReference>
<feature type="active site" evidence="3">
    <location>
        <position position="102"/>
    </location>
</feature>